<evidence type="ECO:0000313" key="3">
    <source>
        <dbReference type="Proteomes" id="UP001500305"/>
    </source>
</evidence>
<name>A0ABP5QIH9_9ACTN</name>
<keyword evidence="1" id="KW-0812">Transmembrane</keyword>
<dbReference type="Pfam" id="PF12730">
    <property type="entry name" value="ABC2_membrane_4"/>
    <property type="match status" value="1"/>
</dbReference>
<organism evidence="2 3">
    <name type="scientific">Kitasatospora cystarginea</name>
    <dbReference type="NCBI Taxonomy" id="58350"/>
    <lineage>
        <taxon>Bacteria</taxon>
        <taxon>Bacillati</taxon>
        <taxon>Actinomycetota</taxon>
        <taxon>Actinomycetes</taxon>
        <taxon>Kitasatosporales</taxon>
        <taxon>Streptomycetaceae</taxon>
        <taxon>Kitasatospora</taxon>
    </lineage>
</organism>
<keyword evidence="1" id="KW-1133">Transmembrane helix</keyword>
<dbReference type="PANTHER" id="PTHR37305:SF1">
    <property type="entry name" value="MEMBRANE PROTEIN"/>
    <property type="match status" value="1"/>
</dbReference>
<evidence type="ECO:0000313" key="2">
    <source>
        <dbReference type="EMBL" id="GAA2237088.1"/>
    </source>
</evidence>
<accession>A0ABP5QIH9</accession>
<keyword evidence="3" id="KW-1185">Reference proteome</keyword>
<dbReference type="RefSeq" id="WP_344635672.1">
    <property type="nucleotide sequence ID" value="NZ_BAAATR010000005.1"/>
</dbReference>
<feature type="transmembrane region" description="Helical" evidence="1">
    <location>
        <begin position="78"/>
        <end position="99"/>
    </location>
</feature>
<gene>
    <name evidence="2" type="ORF">GCM10010430_17580</name>
</gene>
<feature type="transmembrane region" description="Helical" evidence="1">
    <location>
        <begin position="164"/>
        <end position="185"/>
    </location>
</feature>
<keyword evidence="1" id="KW-0472">Membrane</keyword>
<comment type="caution">
    <text evidence="2">The sequence shown here is derived from an EMBL/GenBank/DDBJ whole genome shotgun (WGS) entry which is preliminary data.</text>
</comment>
<dbReference type="Proteomes" id="UP001500305">
    <property type="component" value="Unassembled WGS sequence"/>
</dbReference>
<feature type="transmembrane region" description="Helical" evidence="1">
    <location>
        <begin position="192"/>
        <end position="210"/>
    </location>
</feature>
<evidence type="ECO:0000256" key="1">
    <source>
        <dbReference type="SAM" id="Phobius"/>
    </source>
</evidence>
<feature type="transmembrane region" description="Helical" evidence="1">
    <location>
        <begin position="120"/>
        <end position="144"/>
    </location>
</feature>
<reference evidence="3" key="1">
    <citation type="journal article" date="2019" name="Int. J. Syst. Evol. Microbiol.">
        <title>The Global Catalogue of Microorganisms (GCM) 10K type strain sequencing project: providing services to taxonomists for standard genome sequencing and annotation.</title>
        <authorList>
            <consortium name="The Broad Institute Genomics Platform"/>
            <consortium name="The Broad Institute Genome Sequencing Center for Infectious Disease"/>
            <person name="Wu L."/>
            <person name="Ma J."/>
        </authorList>
    </citation>
    <scope>NUCLEOTIDE SEQUENCE [LARGE SCALE GENOMIC DNA]</scope>
    <source>
        <strain evidence="3">JCM 7356</strain>
    </source>
</reference>
<sequence>MSTATVTSTRAGDGRVTLPRVINSEWIKFRSLRSSYITLAVSVALTVGFGALFCWATMSRWDHLPAEERAHFTPVEHSLRGYFMAQMAIGVLGVLVVTGEYSTGMIRASLAAVPKRLPVLWAKTAVFGAITWVVATVSCLIAFFVGQAILAGKHLDTTLSAPGVTRVVLGMGLYLTAVGLLAIGIGTLIRNTAGGIAAVFGTLLVLPLLAEALPSSWQDDIVPYLPGNAGQALATLHQGPHDLAPWTGFGVMCLYVLASLVGAAVVLKRRDA</sequence>
<dbReference type="PANTHER" id="PTHR37305">
    <property type="entry name" value="INTEGRAL MEMBRANE PROTEIN-RELATED"/>
    <property type="match status" value="1"/>
</dbReference>
<feature type="transmembrane region" description="Helical" evidence="1">
    <location>
        <begin position="36"/>
        <end position="58"/>
    </location>
</feature>
<dbReference type="EMBL" id="BAAATR010000005">
    <property type="protein sequence ID" value="GAA2237088.1"/>
    <property type="molecule type" value="Genomic_DNA"/>
</dbReference>
<feature type="transmembrane region" description="Helical" evidence="1">
    <location>
        <begin position="246"/>
        <end position="267"/>
    </location>
</feature>
<proteinExistence type="predicted"/>
<protein>
    <submittedName>
        <fullName evidence="2">ABC transporter permease subunit</fullName>
    </submittedName>
</protein>